<name>A0A226F1P5_FOLCA</name>
<gene>
    <name evidence="2" type="ORF">Fcan01_01046</name>
</gene>
<dbReference type="EMBL" id="LNIX01000001">
    <property type="protein sequence ID" value="OXA62866.1"/>
    <property type="molecule type" value="Genomic_DNA"/>
</dbReference>
<proteinExistence type="predicted"/>
<dbReference type="AlphaFoldDB" id="A0A226F1P5"/>
<evidence type="ECO:0000256" key="1">
    <source>
        <dbReference type="SAM" id="Phobius"/>
    </source>
</evidence>
<dbReference type="Proteomes" id="UP000198287">
    <property type="component" value="Unassembled WGS sequence"/>
</dbReference>
<keyword evidence="3" id="KW-1185">Reference proteome</keyword>
<feature type="transmembrane region" description="Helical" evidence="1">
    <location>
        <begin position="286"/>
        <end position="304"/>
    </location>
</feature>
<organism evidence="2 3">
    <name type="scientific">Folsomia candida</name>
    <name type="common">Springtail</name>
    <dbReference type="NCBI Taxonomy" id="158441"/>
    <lineage>
        <taxon>Eukaryota</taxon>
        <taxon>Metazoa</taxon>
        <taxon>Ecdysozoa</taxon>
        <taxon>Arthropoda</taxon>
        <taxon>Hexapoda</taxon>
        <taxon>Collembola</taxon>
        <taxon>Entomobryomorpha</taxon>
        <taxon>Isotomoidea</taxon>
        <taxon>Isotomidae</taxon>
        <taxon>Proisotominae</taxon>
        <taxon>Folsomia</taxon>
    </lineage>
</organism>
<keyword evidence="1" id="KW-0812">Transmembrane</keyword>
<feature type="non-terminal residue" evidence="2">
    <location>
        <position position="1"/>
    </location>
</feature>
<reference evidence="2 3" key="1">
    <citation type="submission" date="2015-12" db="EMBL/GenBank/DDBJ databases">
        <title>The genome of Folsomia candida.</title>
        <authorList>
            <person name="Faddeeva A."/>
            <person name="Derks M.F."/>
            <person name="Anvar Y."/>
            <person name="Smit S."/>
            <person name="Van Straalen N."/>
            <person name="Roelofs D."/>
        </authorList>
    </citation>
    <scope>NUCLEOTIDE SEQUENCE [LARGE SCALE GENOMIC DNA]</scope>
    <source>
        <strain evidence="2 3">VU population</strain>
        <tissue evidence="2">Whole body</tissue>
    </source>
</reference>
<protein>
    <submittedName>
        <fullName evidence="2">Uncharacterized protein</fullName>
    </submittedName>
</protein>
<evidence type="ECO:0000313" key="3">
    <source>
        <dbReference type="Proteomes" id="UP000198287"/>
    </source>
</evidence>
<sequence>VLKWLPRWRGSTCYRLLIWNAREISDVMKEPLIAFFANSKFAETFIFVKRTEEWDWDDVIEKKDSGLFNGATFPVVFIILDRKLENNPIFKMGMLCYMCPPDTALEWRSPPLRFTRHKEKSGHKRKMYLKYVNDVNNLVETGNCEFDMYFTQTHECLATTVLLQIIKTRLNLTVEKVDDIDDFEEHMSSRVSILMNLFSAELTTFEGGKLSIFLREQTIGKLFYCTGSEIFEPNSYSVFIRVITPTVWGCIFIVAVCAAFLARSIYFGVETLLFFTGRSILSNNKLAIAPLLPLTIVSHWYVSLLTMDVVVPPAPWVVAENKDLLGLGFRFVIPSLNLLPVMRSVGNRSLTRFKIPWDPNYFVVRPDIVKVGKDRQPDFFIKLGEINGVHHTQSDVVYIMKKLKLLNGRSNRYGNVSCNVVKQDWDDEQKYFWLVTGYLVEGVLDTATHLLENGLNFFWTVKMRLNALSNMQISR</sequence>
<keyword evidence="1" id="KW-1133">Transmembrane helix</keyword>
<comment type="caution">
    <text evidence="2">The sequence shown here is derived from an EMBL/GenBank/DDBJ whole genome shotgun (WGS) entry which is preliminary data.</text>
</comment>
<accession>A0A226F1P5</accession>
<keyword evidence="1" id="KW-0472">Membrane</keyword>
<evidence type="ECO:0000313" key="2">
    <source>
        <dbReference type="EMBL" id="OXA62866.1"/>
    </source>
</evidence>
<feature type="transmembrane region" description="Helical" evidence="1">
    <location>
        <begin position="246"/>
        <end position="266"/>
    </location>
</feature>